<dbReference type="EnsemblMetazoa" id="BGLB032609-RA">
    <property type="protein sequence ID" value="BGLB032609-PA"/>
    <property type="gene ID" value="BGLB032609"/>
</dbReference>
<dbReference type="PANTHER" id="PTHR28634">
    <property type="entry name" value="ZINC FINGER B-BOX DOMAIN-CONTAINING PROTEIN 1"/>
    <property type="match status" value="1"/>
</dbReference>
<accession>A0A2C9LM50</accession>
<evidence type="ECO:0000256" key="1">
    <source>
        <dbReference type="SAM" id="MobiDB-lite"/>
    </source>
</evidence>
<gene>
    <name evidence="2" type="primary">106062190</name>
</gene>
<dbReference type="Proteomes" id="UP000076420">
    <property type="component" value="Unassembled WGS sequence"/>
</dbReference>
<dbReference type="VEuPathDB" id="VectorBase:BGLB032609"/>
<name>A0A2C9LM50_BIOGL</name>
<evidence type="ECO:0000313" key="2">
    <source>
        <dbReference type="EnsemblMetazoa" id="BGLB032609-PA"/>
    </source>
</evidence>
<organism evidence="2 3">
    <name type="scientific">Biomphalaria glabrata</name>
    <name type="common">Bloodfluke planorb</name>
    <name type="synonym">Freshwater snail</name>
    <dbReference type="NCBI Taxonomy" id="6526"/>
    <lineage>
        <taxon>Eukaryota</taxon>
        <taxon>Metazoa</taxon>
        <taxon>Spiralia</taxon>
        <taxon>Lophotrochozoa</taxon>
        <taxon>Mollusca</taxon>
        <taxon>Gastropoda</taxon>
        <taxon>Heterobranchia</taxon>
        <taxon>Euthyneura</taxon>
        <taxon>Panpulmonata</taxon>
        <taxon>Hygrophila</taxon>
        <taxon>Lymnaeoidea</taxon>
        <taxon>Planorbidae</taxon>
        <taxon>Biomphalaria</taxon>
    </lineage>
</organism>
<dbReference type="AlphaFoldDB" id="A0A2C9LM50"/>
<dbReference type="VEuPathDB" id="VectorBase:BGLAX_040404"/>
<dbReference type="PANTHER" id="PTHR28634:SF1">
    <property type="entry name" value="ZINC FINGER B-BOX DOMAIN-CONTAINING PROTEIN 1"/>
    <property type="match status" value="1"/>
</dbReference>
<protein>
    <submittedName>
        <fullName evidence="2">Uncharacterized protein</fullName>
    </submittedName>
</protein>
<dbReference type="InterPro" id="IPR037688">
    <property type="entry name" value="ZBBX"/>
</dbReference>
<feature type="compositionally biased region" description="Basic and acidic residues" evidence="1">
    <location>
        <begin position="44"/>
        <end position="59"/>
    </location>
</feature>
<sequence>MAEERLILILSSATPVICNIRQARDQTKRLEEESQKMEERLRELKTAMTREKEDREKKGGGFWGRGQQNVGSLTGYASEVLQSKSDKLPKDTKKKKIKVLQDEPLDVPKRSSQPGTMKNIAQRKLPTGITPRGDKLRGGPKCGQCEDRTATLVSCQIDFLCLTLLQEKITCNFNELFCHYNISFVTVLRTSP</sequence>
<reference evidence="2" key="1">
    <citation type="submission" date="2020-05" db="UniProtKB">
        <authorList>
            <consortium name="EnsemblMetazoa"/>
        </authorList>
    </citation>
    <scope>IDENTIFICATION</scope>
    <source>
        <strain evidence="2">BB02</strain>
    </source>
</reference>
<evidence type="ECO:0000313" key="3">
    <source>
        <dbReference type="Proteomes" id="UP000076420"/>
    </source>
</evidence>
<dbReference type="KEGG" id="bgt:106062190"/>
<proteinExistence type="predicted"/>
<feature type="region of interest" description="Disordered" evidence="1">
    <location>
        <begin position="44"/>
        <end position="64"/>
    </location>
</feature>